<dbReference type="RefSeq" id="WP_097044151.1">
    <property type="nucleotide sequence ID" value="NZ_OBEH01000001.1"/>
</dbReference>
<dbReference type="EMBL" id="OBEH01000001">
    <property type="protein sequence ID" value="SNY94799.1"/>
    <property type="molecule type" value="Genomic_DNA"/>
</dbReference>
<keyword evidence="1" id="KW-0732">Signal</keyword>
<feature type="domain" description="SCP" evidence="2">
    <location>
        <begin position="53"/>
        <end position="165"/>
    </location>
</feature>
<gene>
    <name evidence="3" type="ORF">SAMN06265377_0459</name>
</gene>
<protein>
    <submittedName>
        <fullName evidence="3">Cysteine-rich secretory protein family protein</fullName>
    </submittedName>
</protein>
<dbReference type="Pfam" id="PF00188">
    <property type="entry name" value="CAP"/>
    <property type="match status" value="1"/>
</dbReference>
<sequence length="171" mass="19430">MKKLYFAFLAVALIFSLSTCSKTSNNEEEKLAEALLGNEKVIIDPEKMEGELLDLVNDHRASIGLTKLQANSTSYKYAQEHNDYMISKNKLSHDNFQSRASKIVEEINAVKVGENVARYYSTAELTLQGWLNSSSHKKTIEDSYTHTTLSIELDKNGRAYFTQIFIRLEQP</sequence>
<reference evidence="4" key="1">
    <citation type="submission" date="2017-09" db="EMBL/GenBank/DDBJ databases">
        <authorList>
            <person name="Varghese N."/>
            <person name="Submissions S."/>
        </authorList>
    </citation>
    <scope>NUCLEOTIDE SEQUENCE [LARGE SCALE GENOMIC DNA]</scope>
    <source>
        <strain evidence="4">DSM 25885</strain>
    </source>
</reference>
<evidence type="ECO:0000313" key="3">
    <source>
        <dbReference type="EMBL" id="SNY94799.1"/>
    </source>
</evidence>
<dbReference type="InterPro" id="IPR035940">
    <property type="entry name" value="CAP_sf"/>
</dbReference>
<keyword evidence="4" id="KW-1185">Reference proteome</keyword>
<evidence type="ECO:0000259" key="2">
    <source>
        <dbReference type="Pfam" id="PF00188"/>
    </source>
</evidence>
<name>A0A285MCE3_9FLAO</name>
<proteinExistence type="predicted"/>
<dbReference type="SUPFAM" id="SSF55797">
    <property type="entry name" value="PR-1-like"/>
    <property type="match status" value="1"/>
</dbReference>
<evidence type="ECO:0000313" key="4">
    <source>
        <dbReference type="Proteomes" id="UP000219048"/>
    </source>
</evidence>
<dbReference type="CDD" id="cd05379">
    <property type="entry name" value="CAP_bacterial"/>
    <property type="match status" value="1"/>
</dbReference>
<dbReference type="PANTHER" id="PTHR31157">
    <property type="entry name" value="SCP DOMAIN-CONTAINING PROTEIN"/>
    <property type="match status" value="1"/>
</dbReference>
<dbReference type="Proteomes" id="UP000219048">
    <property type="component" value="Unassembled WGS sequence"/>
</dbReference>
<feature type="chain" id="PRO_5012628556" evidence="1">
    <location>
        <begin position="22"/>
        <end position="171"/>
    </location>
</feature>
<evidence type="ECO:0000256" key="1">
    <source>
        <dbReference type="SAM" id="SignalP"/>
    </source>
</evidence>
<dbReference type="AlphaFoldDB" id="A0A285MCE3"/>
<dbReference type="InterPro" id="IPR014044">
    <property type="entry name" value="CAP_dom"/>
</dbReference>
<feature type="signal peptide" evidence="1">
    <location>
        <begin position="1"/>
        <end position="21"/>
    </location>
</feature>
<dbReference type="OrthoDB" id="982527at2"/>
<accession>A0A285MCE3</accession>
<dbReference type="PANTHER" id="PTHR31157:SF1">
    <property type="entry name" value="SCP DOMAIN-CONTAINING PROTEIN"/>
    <property type="match status" value="1"/>
</dbReference>
<organism evidence="3 4">
    <name type="scientific">Flagellimonas pacifica</name>
    <dbReference type="NCBI Taxonomy" id="1247520"/>
    <lineage>
        <taxon>Bacteria</taxon>
        <taxon>Pseudomonadati</taxon>
        <taxon>Bacteroidota</taxon>
        <taxon>Flavobacteriia</taxon>
        <taxon>Flavobacteriales</taxon>
        <taxon>Flavobacteriaceae</taxon>
        <taxon>Flagellimonas</taxon>
    </lineage>
</organism>
<dbReference type="Gene3D" id="3.40.33.10">
    <property type="entry name" value="CAP"/>
    <property type="match status" value="1"/>
</dbReference>